<evidence type="ECO:0000256" key="1">
    <source>
        <dbReference type="SAM" id="MobiDB-lite"/>
    </source>
</evidence>
<feature type="compositionally biased region" description="Low complexity" evidence="1">
    <location>
        <begin position="69"/>
        <end position="82"/>
    </location>
</feature>
<gene>
    <name evidence="3" type="ORF">Cni_G20940</name>
</gene>
<keyword evidence="2" id="KW-1133">Transmembrane helix</keyword>
<keyword evidence="4" id="KW-1185">Reference proteome</keyword>
<feature type="transmembrane region" description="Helical" evidence="2">
    <location>
        <begin position="141"/>
        <end position="163"/>
    </location>
</feature>
<evidence type="ECO:0000256" key="2">
    <source>
        <dbReference type="SAM" id="Phobius"/>
    </source>
</evidence>
<sequence length="335" mass="36649">MHAKTDSEVTSLAPSSPPRSPRRQVYYVQSPSRDSHDGEKTATSFHSTPALSPMASPRHSLHSSVGPQSRDSSSRFSGSIKPTGGGGGRGGSRKISSVEDGRKGARSKNVDKAWNKEIATIEEEGLIENEEEEKGMPRKCYYLVFILGFVVLFTFFSLILWGASRSQKPKLAMKSMKFENFIIQAGTDASLVPTDMATLNSTVKFTFRNTGTFFGVHVSATPFQLDYELLNLATGDMKNFYQSRKSQRSVAVVVEGKKVPLYGGGPSLAISSQGKSNTTTVAPIHLSLSFMVKARAYVLGELVKPVFRIGVQCNVVMDPTKLDHLVSLKNSCQYY</sequence>
<dbReference type="EMBL" id="CP136895">
    <property type="protein sequence ID" value="WOL12175.1"/>
    <property type="molecule type" value="Genomic_DNA"/>
</dbReference>
<accession>A0AAQ3KP35</accession>
<dbReference type="AlphaFoldDB" id="A0AAQ3KP35"/>
<keyword evidence="2" id="KW-0812">Transmembrane</keyword>
<feature type="compositionally biased region" description="Polar residues" evidence="1">
    <location>
        <begin position="41"/>
        <end position="50"/>
    </location>
</feature>
<feature type="compositionally biased region" description="Basic and acidic residues" evidence="1">
    <location>
        <begin position="96"/>
        <end position="109"/>
    </location>
</feature>
<organism evidence="3 4">
    <name type="scientific">Canna indica</name>
    <name type="common">Indian-shot</name>
    <dbReference type="NCBI Taxonomy" id="4628"/>
    <lineage>
        <taxon>Eukaryota</taxon>
        <taxon>Viridiplantae</taxon>
        <taxon>Streptophyta</taxon>
        <taxon>Embryophyta</taxon>
        <taxon>Tracheophyta</taxon>
        <taxon>Spermatophyta</taxon>
        <taxon>Magnoliopsida</taxon>
        <taxon>Liliopsida</taxon>
        <taxon>Zingiberales</taxon>
        <taxon>Cannaceae</taxon>
        <taxon>Canna</taxon>
    </lineage>
</organism>
<dbReference type="InterPro" id="IPR055301">
    <property type="entry name" value="Lea14-like_2"/>
</dbReference>
<protein>
    <recommendedName>
        <fullName evidence="5">Late embryogenesis abundant protein LEA-2 subgroup domain-containing protein</fullName>
    </recommendedName>
</protein>
<evidence type="ECO:0000313" key="4">
    <source>
        <dbReference type="Proteomes" id="UP001327560"/>
    </source>
</evidence>
<dbReference type="PANTHER" id="PTHR31852">
    <property type="entry name" value="LATE EMBRYOGENESIS ABUNDANT (LEA) HYDROXYPROLINE-RICH GLYCOPROTEIN FAMILY"/>
    <property type="match status" value="1"/>
</dbReference>
<dbReference type="Proteomes" id="UP001327560">
    <property type="component" value="Chromosome 6"/>
</dbReference>
<proteinExistence type="predicted"/>
<reference evidence="3 4" key="1">
    <citation type="submission" date="2023-10" db="EMBL/GenBank/DDBJ databases">
        <title>Chromosome-scale genome assembly provides insights into flower coloration mechanisms of Canna indica.</title>
        <authorList>
            <person name="Li C."/>
        </authorList>
    </citation>
    <scope>NUCLEOTIDE SEQUENCE [LARGE SCALE GENOMIC DNA]</scope>
    <source>
        <tissue evidence="3">Flower</tissue>
    </source>
</reference>
<evidence type="ECO:0008006" key="5">
    <source>
        <dbReference type="Google" id="ProtNLM"/>
    </source>
</evidence>
<evidence type="ECO:0000313" key="3">
    <source>
        <dbReference type="EMBL" id="WOL12175.1"/>
    </source>
</evidence>
<name>A0AAQ3KP35_9LILI</name>
<keyword evidence="2" id="KW-0472">Membrane</keyword>
<feature type="region of interest" description="Disordered" evidence="1">
    <location>
        <begin position="1"/>
        <end position="109"/>
    </location>
</feature>